<evidence type="ECO:0000256" key="1">
    <source>
        <dbReference type="ARBA" id="ARBA00004496"/>
    </source>
</evidence>
<dbReference type="EMBL" id="JAAGMN010007790">
    <property type="protein sequence ID" value="NEE19193.1"/>
    <property type="molecule type" value="Genomic_DNA"/>
</dbReference>
<keyword evidence="5" id="KW-0227">DNA damage</keyword>
<evidence type="ECO:0000256" key="3">
    <source>
        <dbReference type="ARBA" id="ARBA00022737"/>
    </source>
</evidence>
<name>A0A6G3XND6_9ACTN</name>
<evidence type="ECO:0000256" key="10">
    <source>
        <dbReference type="ARBA" id="ARBA00023204"/>
    </source>
</evidence>
<keyword evidence="10" id="KW-0234">DNA repair</keyword>
<evidence type="ECO:0000256" key="6">
    <source>
        <dbReference type="ARBA" id="ARBA00022769"/>
    </source>
</evidence>
<keyword evidence="7" id="KW-0067">ATP-binding</keyword>
<protein>
    <recommendedName>
        <fullName evidence="12">UvrABC system protein A</fullName>
    </recommendedName>
    <alternativeName>
        <fullName evidence="13">Excinuclease ABC subunit A</fullName>
    </alternativeName>
</protein>
<evidence type="ECO:0000256" key="2">
    <source>
        <dbReference type="ARBA" id="ARBA00022490"/>
    </source>
</evidence>
<comment type="caution">
    <text evidence="14">The sequence shown here is derived from an EMBL/GenBank/DDBJ whole genome shotgun (WGS) entry which is preliminary data.</text>
</comment>
<dbReference type="AlphaFoldDB" id="A0A6G3XND6"/>
<evidence type="ECO:0000256" key="8">
    <source>
        <dbReference type="ARBA" id="ARBA00022881"/>
    </source>
</evidence>
<dbReference type="Gene3D" id="3.40.50.300">
    <property type="entry name" value="P-loop containing nucleotide triphosphate hydrolases"/>
    <property type="match status" value="2"/>
</dbReference>
<keyword evidence="8" id="KW-0267">Excision nuclease</keyword>
<reference evidence="14" key="1">
    <citation type="submission" date="2020-01" db="EMBL/GenBank/DDBJ databases">
        <title>Insect and environment-associated Actinomycetes.</title>
        <authorList>
            <person name="Currrie C."/>
            <person name="Chevrette M."/>
            <person name="Carlson C."/>
            <person name="Stubbendieck R."/>
            <person name="Wendt-Pienkowski E."/>
        </authorList>
    </citation>
    <scope>NUCLEOTIDE SEQUENCE</scope>
    <source>
        <strain evidence="14">SID7499</strain>
    </source>
</reference>
<proteinExistence type="inferred from homology"/>
<organism evidence="14">
    <name type="scientific">Streptomyces sp. SID7499</name>
    <dbReference type="NCBI Taxonomy" id="2706086"/>
    <lineage>
        <taxon>Bacteria</taxon>
        <taxon>Bacillati</taxon>
        <taxon>Actinomycetota</taxon>
        <taxon>Actinomycetes</taxon>
        <taxon>Kitasatosporales</taxon>
        <taxon>Streptomycetaceae</taxon>
        <taxon>Streptomyces</taxon>
    </lineage>
</organism>
<dbReference type="GO" id="GO:0005524">
    <property type="term" value="F:ATP binding"/>
    <property type="evidence" value="ECO:0007669"/>
    <property type="project" value="UniProtKB-KW"/>
</dbReference>
<evidence type="ECO:0000256" key="12">
    <source>
        <dbReference type="ARBA" id="ARBA00039316"/>
    </source>
</evidence>
<dbReference type="GO" id="GO:0006281">
    <property type="term" value="P:DNA repair"/>
    <property type="evidence" value="ECO:0007669"/>
    <property type="project" value="UniProtKB-KW"/>
</dbReference>
<dbReference type="InterPro" id="IPR027417">
    <property type="entry name" value="P-loop_NTPase"/>
</dbReference>
<feature type="non-terminal residue" evidence="14">
    <location>
        <position position="94"/>
    </location>
</feature>
<evidence type="ECO:0000313" key="14">
    <source>
        <dbReference type="EMBL" id="NEE19193.1"/>
    </source>
</evidence>
<dbReference type="SUPFAM" id="SSF52540">
    <property type="entry name" value="P-loop containing nucleoside triphosphate hydrolases"/>
    <property type="match status" value="1"/>
</dbReference>
<gene>
    <name evidence="14" type="ORF">G3M58_73600</name>
</gene>
<evidence type="ECO:0000256" key="11">
    <source>
        <dbReference type="ARBA" id="ARBA00038000"/>
    </source>
</evidence>
<keyword evidence="3" id="KW-0677">Repeat</keyword>
<dbReference type="GO" id="GO:0003677">
    <property type="term" value="F:DNA binding"/>
    <property type="evidence" value="ECO:0007669"/>
    <property type="project" value="UniProtKB-KW"/>
</dbReference>
<sequence length="94" mass="9673">ADHVVDMGPGAGSDGGHIVFEGTFERLREADTLTGRSLRGRTPLKGTVRSPTGRLPVYGADLHNLKGLDVSFPTGVLTAVTGVAGSGKSTLVSR</sequence>
<evidence type="ECO:0000256" key="7">
    <source>
        <dbReference type="ARBA" id="ARBA00022840"/>
    </source>
</evidence>
<evidence type="ECO:0000256" key="4">
    <source>
        <dbReference type="ARBA" id="ARBA00022741"/>
    </source>
</evidence>
<accession>A0A6G3XND6</accession>
<evidence type="ECO:0000256" key="5">
    <source>
        <dbReference type="ARBA" id="ARBA00022763"/>
    </source>
</evidence>
<keyword evidence="4" id="KW-0547">Nucleotide-binding</keyword>
<dbReference type="PANTHER" id="PTHR43152:SF3">
    <property type="entry name" value="UVRABC SYSTEM PROTEIN A"/>
    <property type="match status" value="1"/>
</dbReference>
<dbReference type="GO" id="GO:0005737">
    <property type="term" value="C:cytoplasm"/>
    <property type="evidence" value="ECO:0007669"/>
    <property type="project" value="UniProtKB-SubCell"/>
</dbReference>
<keyword evidence="9" id="KW-0238">DNA-binding</keyword>
<feature type="non-terminal residue" evidence="14">
    <location>
        <position position="1"/>
    </location>
</feature>
<dbReference type="PANTHER" id="PTHR43152">
    <property type="entry name" value="UVRABC SYSTEM PROTEIN A"/>
    <property type="match status" value="1"/>
</dbReference>
<evidence type="ECO:0000256" key="9">
    <source>
        <dbReference type="ARBA" id="ARBA00023125"/>
    </source>
</evidence>
<comment type="similarity">
    <text evidence="11">Belongs to the ABC transporter superfamily. UvrA family.</text>
</comment>
<evidence type="ECO:0000256" key="13">
    <source>
        <dbReference type="ARBA" id="ARBA00042156"/>
    </source>
</evidence>
<keyword evidence="6" id="KW-0228">DNA excision</keyword>
<comment type="subcellular location">
    <subcellularLocation>
        <location evidence="1">Cytoplasm</location>
    </subcellularLocation>
</comment>
<dbReference type="GO" id="GO:0004518">
    <property type="term" value="F:nuclease activity"/>
    <property type="evidence" value="ECO:0007669"/>
    <property type="project" value="UniProtKB-KW"/>
</dbReference>
<keyword evidence="2" id="KW-0963">Cytoplasm</keyword>